<gene>
    <name evidence="2" type="ORF">N7530_010626</name>
</gene>
<dbReference type="Proteomes" id="UP001147760">
    <property type="component" value="Unassembled WGS sequence"/>
</dbReference>
<dbReference type="OrthoDB" id="2590867at2759"/>
<feature type="compositionally biased region" description="Polar residues" evidence="1">
    <location>
        <begin position="72"/>
        <end position="81"/>
    </location>
</feature>
<feature type="region of interest" description="Disordered" evidence="1">
    <location>
        <begin position="1"/>
        <end position="302"/>
    </location>
</feature>
<feature type="compositionally biased region" description="Polar residues" evidence="1">
    <location>
        <begin position="98"/>
        <end position="115"/>
    </location>
</feature>
<reference evidence="2" key="1">
    <citation type="submission" date="2022-12" db="EMBL/GenBank/DDBJ databases">
        <authorList>
            <person name="Petersen C."/>
        </authorList>
    </citation>
    <scope>NUCLEOTIDE SEQUENCE</scope>
    <source>
        <strain evidence="2">IBT 17660</strain>
    </source>
</reference>
<feature type="compositionally biased region" description="Polar residues" evidence="1">
    <location>
        <begin position="197"/>
        <end position="212"/>
    </location>
</feature>
<name>A0A9W9WHX3_9EURO</name>
<protein>
    <submittedName>
        <fullName evidence="2">Uncharacterized protein</fullName>
    </submittedName>
</protein>
<accession>A0A9W9WHX3</accession>
<feature type="compositionally biased region" description="Basic and acidic residues" evidence="1">
    <location>
        <begin position="125"/>
        <end position="148"/>
    </location>
</feature>
<proteinExistence type="predicted"/>
<feature type="compositionally biased region" description="Polar residues" evidence="1">
    <location>
        <begin position="226"/>
        <end position="239"/>
    </location>
</feature>
<feature type="compositionally biased region" description="Basic and acidic residues" evidence="1">
    <location>
        <begin position="177"/>
        <end position="196"/>
    </location>
</feature>
<feature type="compositionally biased region" description="Polar residues" evidence="1">
    <location>
        <begin position="149"/>
        <end position="164"/>
    </location>
</feature>
<comment type="caution">
    <text evidence="2">The sequence shown here is derived from an EMBL/GenBank/DDBJ whole genome shotgun (WGS) entry which is preliminary data.</text>
</comment>
<dbReference type="EMBL" id="JAPWDO010000007">
    <property type="protein sequence ID" value="KAJ5462421.1"/>
    <property type="molecule type" value="Genomic_DNA"/>
</dbReference>
<feature type="compositionally biased region" description="Low complexity" evidence="1">
    <location>
        <begin position="43"/>
        <end position="55"/>
    </location>
</feature>
<sequence>MSRFVHKVKDAMTDHGKEGPGARDTRPPQEDTRTAGSNPDQYNSSSTNPSSGMGSKDSYGSGPRSGDEPGTYQDSQFNDTQGAADPGSTGMGNRGSRSDPNTYGSTEMGGDNSTRAGAGSSDMRSGPHDSKLANKMDPRVDSDMDNRARSSGATNPQMSSNAPSNVAPGQPRTQGVDNHESSEDDYNKSTQERDSQSRPSDSYNSKGNWASEQSHETSTQEHKSHSATSHAMPCQTNLQDEPGSDNRAAEPKFGGNAAGGSSNTAGAREQTGSQNTDPLNKLDPRVTRSKENPSYADQRSGY</sequence>
<keyword evidence="3" id="KW-1185">Reference proteome</keyword>
<feature type="compositionally biased region" description="Basic and acidic residues" evidence="1">
    <location>
        <begin position="7"/>
        <end position="33"/>
    </location>
</feature>
<evidence type="ECO:0000313" key="2">
    <source>
        <dbReference type="EMBL" id="KAJ5462421.1"/>
    </source>
</evidence>
<dbReference type="AlphaFoldDB" id="A0A9W9WHX3"/>
<evidence type="ECO:0000313" key="3">
    <source>
        <dbReference type="Proteomes" id="UP001147760"/>
    </source>
</evidence>
<feature type="compositionally biased region" description="Basic and acidic residues" evidence="1">
    <location>
        <begin position="280"/>
        <end position="291"/>
    </location>
</feature>
<evidence type="ECO:0000256" key="1">
    <source>
        <dbReference type="SAM" id="MobiDB-lite"/>
    </source>
</evidence>
<reference evidence="2" key="2">
    <citation type="journal article" date="2023" name="IMA Fungus">
        <title>Comparative genomic study of the Penicillium genus elucidates a diverse pangenome and 15 lateral gene transfer events.</title>
        <authorList>
            <person name="Petersen C."/>
            <person name="Sorensen T."/>
            <person name="Nielsen M.R."/>
            <person name="Sondergaard T.E."/>
            <person name="Sorensen J.L."/>
            <person name="Fitzpatrick D.A."/>
            <person name="Frisvad J.C."/>
            <person name="Nielsen K.L."/>
        </authorList>
    </citation>
    <scope>NUCLEOTIDE SEQUENCE</scope>
    <source>
        <strain evidence="2">IBT 17660</strain>
    </source>
</reference>
<organism evidence="2 3">
    <name type="scientific">Penicillium desertorum</name>
    <dbReference type="NCBI Taxonomy" id="1303715"/>
    <lineage>
        <taxon>Eukaryota</taxon>
        <taxon>Fungi</taxon>
        <taxon>Dikarya</taxon>
        <taxon>Ascomycota</taxon>
        <taxon>Pezizomycotina</taxon>
        <taxon>Eurotiomycetes</taxon>
        <taxon>Eurotiomycetidae</taxon>
        <taxon>Eurotiales</taxon>
        <taxon>Aspergillaceae</taxon>
        <taxon>Penicillium</taxon>
    </lineage>
</organism>
<feature type="compositionally biased region" description="Basic and acidic residues" evidence="1">
    <location>
        <begin position="213"/>
        <end position="224"/>
    </location>
</feature>